<proteinExistence type="predicted"/>
<sequence>MKLLNVLIREILLFLDFKDIQKSRLHLVNKQFYHNIVEDNELIRRMFRIHIPLALDYEKERQFHLEITTACKNLEDEELKQDENNEIRIYDSSGSSLLSTLANTYTKSERLLFFCKRCTGGYNREYEVLLRIFDFPKSSNDFYRSARGRYHPNGLLCITGVSHGKDTKDLHHLLELFKFVYKSNPSNFEHNDILETLVDDANIPRDELEEELQMYDNPERAIGYKVDLLESLLNKEINKKVIFDSIKFIDHTNCNGTESLHSSLLNECKIIEFDTSPYDAWIRQNLFILRKIEGFGTNRFDTPTSSFAVLVHDFPMNCEDHPLSLLIKNIYQLFNSKPKLSKVMNQGTDQDEKNKNLKTPDLDDFSQLLQKSSNAGLIPDIIYSNSRLIEFDQKFYSSKFDPKHSNEEQKLDFSKSGIAEETEKVARLYEELETEMEYYRLRLVWIGYNLQDLYSSYKYEFKEIVAGRFVTFLVLGSEHTSHIDECFEFPNIQLYGHLIPSILQFQS</sequence>
<reference evidence="2" key="1">
    <citation type="submission" date="2023-07" db="EMBL/GenBank/DDBJ databases">
        <authorList>
            <consortium name="AG Swart"/>
            <person name="Singh M."/>
            <person name="Singh A."/>
            <person name="Seah K."/>
            <person name="Emmerich C."/>
        </authorList>
    </citation>
    <scope>NUCLEOTIDE SEQUENCE</scope>
    <source>
        <strain evidence="2">DP1</strain>
    </source>
</reference>
<dbReference type="Proteomes" id="UP001295684">
    <property type="component" value="Unassembled WGS sequence"/>
</dbReference>
<dbReference type="InterPro" id="IPR001810">
    <property type="entry name" value="F-box_dom"/>
</dbReference>
<comment type="caution">
    <text evidence="2">The sequence shown here is derived from an EMBL/GenBank/DDBJ whole genome shotgun (WGS) entry which is preliminary data.</text>
</comment>
<evidence type="ECO:0000313" key="3">
    <source>
        <dbReference type="Proteomes" id="UP001295684"/>
    </source>
</evidence>
<keyword evidence="3" id="KW-1185">Reference proteome</keyword>
<dbReference type="PROSITE" id="PS50181">
    <property type="entry name" value="FBOX"/>
    <property type="match status" value="1"/>
</dbReference>
<organism evidence="2 3">
    <name type="scientific">Euplotes crassus</name>
    <dbReference type="NCBI Taxonomy" id="5936"/>
    <lineage>
        <taxon>Eukaryota</taxon>
        <taxon>Sar</taxon>
        <taxon>Alveolata</taxon>
        <taxon>Ciliophora</taxon>
        <taxon>Intramacronucleata</taxon>
        <taxon>Spirotrichea</taxon>
        <taxon>Hypotrichia</taxon>
        <taxon>Euplotida</taxon>
        <taxon>Euplotidae</taxon>
        <taxon>Moneuplotes</taxon>
    </lineage>
</organism>
<evidence type="ECO:0000259" key="1">
    <source>
        <dbReference type="PROSITE" id="PS50181"/>
    </source>
</evidence>
<dbReference type="EMBL" id="CAMPGE010027854">
    <property type="protein sequence ID" value="CAI2385441.1"/>
    <property type="molecule type" value="Genomic_DNA"/>
</dbReference>
<name>A0AAD1Y7K4_EUPCR</name>
<protein>
    <recommendedName>
        <fullName evidence="1">F-box domain-containing protein</fullName>
    </recommendedName>
</protein>
<accession>A0AAD1Y7K4</accession>
<gene>
    <name evidence="2" type="ORF">ECRASSUSDP1_LOCUS27006</name>
</gene>
<evidence type="ECO:0000313" key="2">
    <source>
        <dbReference type="EMBL" id="CAI2385441.1"/>
    </source>
</evidence>
<feature type="domain" description="F-box" evidence="1">
    <location>
        <begin position="1"/>
        <end position="46"/>
    </location>
</feature>
<dbReference type="AlphaFoldDB" id="A0AAD1Y7K4"/>